<proteinExistence type="predicted"/>
<dbReference type="AlphaFoldDB" id="A0A654TLE4"/>
<gene>
    <name evidence="1" type="ORF">ERS007688_01713</name>
</gene>
<protein>
    <submittedName>
        <fullName evidence="1">Uncharacterized protein</fullName>
    </submittedName>
</protein>
<organism evidence="1 2">
    <name type="scientific">Mycobacterium tuberculosis</name>
    <dbReference type="NCBI Taxonomy" id="1773"/>
    <lineage>
        <taxon>Bacteria</taxon>
        <taxon>Bacillati</taxon>
        <taxon>Actinomycetota</taxon>
        <taxon>Actinomycetes</taxon>
        <taxon>Mycobacteriales</taxon>
        <taxon>Mycobacteriaceae</taxon>
        <taxon>Mycobacterium</taxon>
        <taxon>Mycobacterium tuberculosis complex</taxon>
    </lineage>
</organism>
<dbReference type="EMBL" id="CFOH01000236">
    <property type="protein sequence ID" value="CFE50439.1"/>
    <property type="molecule type" value="Genomic_DNA"/>
</dbReference>
<accession>A0A654TLE4</accession>
<dbReference type="Proteomes" id="UP000046947">
    <property type="component" value="Unassembled WGS sequence"/>
</dbReference>
<sequence length="279" mass="30144">MIVVDVAVATGPDELADRQAGLGGHHVGEQRIAGDVERHTQKQVGAALVELTAQPAIGDVELEERMTGRQRHPLDFADVPGRHDDAPGIGIGAQQIQRRADLVDVLTGWSRPRSPLYTVDRPEFACITCPFVPDGDSVLVQPTDIGIAAQKPQQLVGYRFEMDFLGSEQRETGRQIIAHLLAEQAAGSGAGAVGFGRTRFEHEAQQVLVWRRLAAKQTQRAIASAAKPGTASRREYTQIRATGVQRRPCRKPPTPPLLLTAPAPCVCSLPMVRAAGPVW</sequence>
<reference evidence="1 2" key="1">
    <citation type="submission" date="2015-03" db="EMBL/GenBank/DDBJ databases">
        <authorList>
            <consortium name="Pathogen Informatics"/>
        </authorList>
    </citation>
    <scope>NUCLEOTIDE SEQUENCE [LARGE SCALE GENOMIC DNA]</scope>
    <source>
        <strain evidence="1 2">H09601792</strain>
    </source>
</reference>
<evidence type="ECO:0000313" key="2">
    <source>
        <dbReference type="Proteomes" id="UP000046947"/>
    </source>
</evidence>
<name>A0A654TLE4_MYCTX</name>
<evidence type="ECO:0000313" key="1">
    <source>
        <dbReference type="EMBL" id="CFE50439.1"/>
    </source>
</evidence>